<organism evidence="2 3">
    <name type="scientific">Candidatus Portnoybacteria bacterium CG23_combo_of_CG06-09_8_20_14_all_37_13</name>
    <dbReference type="NCBI Taxonomy" id="1974819"/>
    <lineage>
        <taxon>Bacteria</taxon>
        <taxon>Candidatus Portnoyibacteriota</taxon>
    </lineage>
</organism>
<name>A0A2G9YD79_9BACT</name>
<evidence type="ECO:0000313" key="3">
    <source>
        <dbReference type="Proteomes" id="UP000231480"/>
    </source>
</evidence>
<keyword evidence="1" id="KW-0812">Transmembrane</keyword>
<proteinExistence type="predicted"/>
<evidence type="ECO:0000256" key="1">
    <source>
        <dbReference type="SAM" id="Phobius"/>
    </source>
</evidence>
<accession>A0A2G9YD79</accession>
<comment type="caution">
    <text evidence="2">The sequence shown here is derived from an EMBL/GenBank/DDBJ whole genome shotgun (WGS) entry which is preliminary data.</text>
</comment>
<reference evidence="2 3" key="1">
    <citation type="submission" date="2017-09" db="EMBL/GenBank/DDBJ databases">
        <title>Depth-based differentiation of microbial function through sediment-hosted aquifers and enrichment of novel symbionts in the deep terrestrial subsurface.</title>
        <authorList>
            <person name="Probst A.J."/>
            <person name="Ladd B."/>
            <person name="Jarett J.K."/>
            <person name="Geller-Mcgrath D.E."/>
            <person name="Sieber C.M."/>
            <person name="Emerson J.B."/>
            <person name="Anantharaman K."/>
            <person name="Thomas B.C."/>
            <person name="Malmstrom R."/>
            <person name="Stieglmeier M."/>
            <person name="Klingl A."/>
            <person name="Woyke T."/>
            <person name="Ryan C.M."/>
            <person name="Banfield J.F."/>
        </authorList>
    </citation>
    <scope>NUCLEOTIDE SEQUENCE [LARGE SCALE GENOMIC DNA]</scope>
    <source>
        <strain evidence="2">CG23_combo_of_CG06-09_8_20_14_all_37_13</strain>
    </source>
</reference>
<dbReference type="EMBL" id="PCRH01000029">
    <property type="protein sequence ID" value="PIP17177.1"/>
    <property type="molecule type" value="Genomic_DNA"/>
</dbReference>
<keyword evidence="1" id="KW-1133">Transmembrane helix</keyword>
<keyword evidence="1" id="KW-0472">Membrane</keyword>
<gene>
    <name evidence="2" type="ORF">COX44_01305</name>
</gene>
<feature type="transmembrane region" description="Helical" evidence="1">
    <location>
        <begin position="51"/>
        <end position="78"/>
    </location>
</feature>
<feature type="transmembrane region" description="Helical" evidence="1">
    <location>
        <begin position="12"/>
        <end position="31"/>
    </location>
</feature>
<dbReference type="AlphaFoldDB" id="A0A2G9YD79"/>
<sequence length="93" mass="11393">MKEKIKNFIKGVTAKQLIIFIIVYLVFVNVWDEWLRSWLFDIIPMPRIADIIFWQVLFEKFEIILGTSFFIALIWLIIKGLKRLWKKDYERKN</sequence>
<protein>
    <submittedName>
        <fullName evidence="2">Uncharacterized protein</fullName>
    </submittedName>
</protein>
<evidence type="ECO:0000313" key="2">
    <source>
        <dbReference type="EMBL" id="PIP17177.1"/>
    </source>
</evidence>
<dbReference type="Proteomes" id="UP000231480">
    <property type="component" value="Unassembled WGS sequence"/>
</dbReference>